<dbReference type="Proteomes" id="UP000027361">
    <property type="component" value="Unassembled WGS sequence"/>
</dbReference>
<dbReference type="RefSeq" id="XP_013240965.1">
    <property type="nucleotide sequence ID" value="XM_013385511.1"/>
</dbReference>
<dbReference type="GO" id="GO:0051213">
    <property type="term" value="F:dioxygenase activity"/>
    <property type="evidence" value="ECO:0007669"/>
    <property type="project" value="UniProtKB-KW"/>
</dbReference>
<dbReference type="InterPro" id="IPR005123">
    <property type="entry name" value="Oxoglu/Fe-dep_dioxygenase_dom"/>
</dbReference>
<evidence type="ECO:0000256" key="2">
    <source>
        <dbReference type="ARBA" id="ARBA00007879"/>
    </source>
</evidence>
<keyword evidence="5" id="KW-0560">Oxidoreductase</keyword>
<dbReference type="EMBL" id="JMSN01000107">
    <property type="protein sequence ID" value="KDN39242.1"/>
    <property type="molecule type" value="Genomic_DNA"/>
</dbReference>
<protein>
    <recommendedName>
        <fullName evidence="8">Fe2OG dioxygenase domain-containing protein</fullName>
    </recommendedName>
</protein>
<dbReference type="InterPro" id="IPR032862">
    <property type="entry name" value="ALKBH6"/>
</dbReference>
<reference evidence="9 10" key="1">
    <citation type="submission" date="2014-05" db="EMBL/GenBank/DDBJ databases">
        <title>Draft genome sequence of a rare smut relative, Tilletiaria anomala UBC 951.</title>
        <authorList>
            <consortium name="DOE Joint Genome Institute"/>
            <person name="Toome M."/>
            <person name="Kuo A."/>
            <person name="Henrissat B."/>
            <person name="Lipzen A."/>
            <person name="Tritt A."/>
            <person name="Yoshinaga Y."/>
            <person name="Zane M."/>
            <person name="Barry K."/>
            <person name="Grigoriev I.V."/>
            <person name="Spatafora J.W."/>
            <person name="Aimea M.C."/>
        </authorList>
    </citation>
    <scope>NUCLEOTIDE SEQUENCE [LARGE SCALE GENOMIC DNA]</scope>
    <source>
        <strain evidence="9 10">UBC 951</strain>
    </source>
</reference>
<dbReference type="InterPro" id="IPR037151">
    <property type="entry name" value="AlkB-like_sf"/>
</dbReference>
<dbReference type="PANTHER" id="PTHR46030:SF1">
    <property type="entry name" value="ALPHA-KETOGLUTARATE-DEPENDENT DIOXYGENASE ALKB HOMOLOG 6"/>
    <property type="match status" value="1"/>
</dbReference>
<dbReference type="GeneID" id="25267307"/>
<proteinExistence type="inferred from homology"/>
<keyword evidence="10" id="KW-1185">Reference proteome</keyword>
<dbReference type="AlphaFoldDB" id="A0A066VBW9"/>
<dbReference type="OMA" id="KSPKTKW"/>
<keyword evidence="3" id="KW-0479">Metal-binding</keyword>
<dbReference type="GO" id="GO:0005634">
    <property type="term" value="C:nucleus"/>
    <property type="evidence" value="ECO:0007669"/>
    <property type="project" value="UniProtKB-SubCell"/>
</dbReference>
<comment type="similarity">
    <text evidence="2">Belongs to the alkB family.</text>
</comment>
<dbReference type="Pfam" id="PF13532">
    <property type="entry name" value="2OG-FeII_Oxy_2"/>
    <property type="match status" value="1"/>
</dbReference>
<dbReference type="SUPFAM" id="SSF51197">
    <property type="entry name" value="Clavaminate synthase-like"/>
    <property type="match status" value="1"/>
</dbReference>
<dbReference type="InParanoid" id="A0A066VBW9"/>
<sequence length="283" mass="31824">MASQAVFELFESFRLELPESSQPGPSAQPPSNSLDGFFYIPNFISDEEERYLMDKVATAPLPKWKTLQNRSGRELGRLQYWGGQVQRETLIPEPLPSFLTTYPPLIQRIKETTPAFASSKHGEPNHCLVNEYLPGQGIMPHEDGRAYFPCVATISLGSHTLLDMYRWAQNDVPPEGDRGARAREAEPVFSILQERRSLLVTTGAAYHDYLHGIAERHTDAPEHLAKVVNVGRLADKRIERVIHRAAEGNAHESLARQTRLSLTFRDVERVSKGLGALLSKTKR</sequence>
<dbReference type="PANTHER" id="PTHR46030">
    <property type="entry name" value="ALPHA-KETOGLUTARATE-DEPENDENT DIOXYGENASE ALKB HOMOLOG 6"/>
    <property type="match status" value="1"/>
</dbReference>
<evidence type="ECO:0000313" key="10">
    <source>
        <dbReference type="Proteomes" id="UP000027361"/>
    </source>
</evidence>
<evidence type="ECO:0000256" key="4">
    <source>
        <dbReference type="ARBA" id="ARBA00022964"/>
    </source>
</evidence>
<evidence type="ECO:0000256" key="1">
    <source>
        <dbReference type="ARBA" id="ARBA00004123"/>
    </source>
</evidence>
<dbReference type="PROSITE" id="PS51471">
    <property type="entry name" value="FE2OG_OXY"/>
    <property type="match status" value="1"/>
</dbReference>
<dbReference type="GO" id="GO:0046872">
    <property type="term" value="F:metal ion binding"/>
    <property type="evidence" value="ECO:0007669"/>
    <property type="project" value="UniProtKB-KW"/>
</dbReference>
<keyword evidence="7" id="KW-0539">Nucleus</keyword>
<accession>A0A066VBW9</accession>
<keyword evidence="4" id="KW-0223">Dioxygenase</keyword>
<dbReference type="HOGENOM" id="CLU_059836_0_0_1"/>
<feature type="domain" description="Fe2OG dioxygenase" evidence="8">
    <location>
        <begin position="123"/>
        <end position="268"/>
    </location>
</feature>
<gene>
    <name evidence="9" type="ORF">K437DRAFT_296151</name>
</gene>
<evidence type="ECO:0000256" key="3">
    <source>
        <dbReference type="ARBA" id="ARBA00022723"/>
    </source>
</evidence>
<organism evidence="9 10">
    <name type="scientific">Tilletiaria anomala (strain ATCC 24038 / CBS 436.72 / UBC 951)</name>
    <dbReference type="NCBI Taxonomy" id="1037660"/>
    <lineage>
        <taxon>Eukaryota</taxon>
        <taxon>Fungi</taxon>
        <taxon>Dikarya</taxon>
        <taxon>Basidiomycota</taxon>
        <taxon>Ustilaginomycotina</taxon>
        <taxon>Exobasidiomycetes</taxon>
        <taxon>Georgefischeriales</taxon>
        <taxon>Tilletiariaceae</taxon>
        <taxon>Tilletiaria</taxon>
    </lineage>
</organism>
<dbReference type="Gene3D" id="2.60.120.590">
    <property type="entry name" value="Alpha-ketoglutarate-dependent dioxygenase AlkB-like"/>
    <property type="match status" value="1"/>
</dbReference>
<dbReference type="STRING" id="1037660.A0A066VBW9"/>
<dbReference type="OrthoDB" id="412814at2759"/>
<comment type="subcellular location">
    <subcellularLocation>
        <location evidence="1">Nucleus</location>
    </subcellularLocation>
</comment>
<comment type="caution">
    <text evidence="9">The sequence shown here is derived from an EMBL/GenBank/DDBJ whole genome shotgun (WGS) entry which is preliminary data.</text>
</comment>
<evidence type="ECO:0000313" key="9">
    <source>
        <dbReference type="EMBL" id="KDN39242.1"/>
    </source>
</evidence>
<keyword evidence="6" id="KW-0408">Iron</keyword>
<evidence type="ECO:0000256" key="5">
    <source>
        <dbReference type="ARBA" id="ARBA00023002"/>
    </source>
</evidence>
<name>A0A066VBW9_TILAU</name>
<evidence type="ECO:0000256" key="6">
    <source>
        <dbReference type="ARBA" id="ARBA00023004"/>
    </source>
</evidence>
<evidence type="ECO:0000259" key="8">
    <source>
        <dbReference type="PROSITE" id="PS51471"/>
    </source>
</evidence>
<dbReference type="InterPro" id="IPR027450">
    <property type="entry name" value="AlkB-like"/>
</dbReference>
<evidence type="ECO:0000256" key="7">
    <source>
        <dbReference type="ARBA" id="ARBA00023242"/>
    </source>
</evidence>